<dbReference type="PANTHER" id="PTHR31668">
    <property type="entry name" value="GLUCOSE TRANSPORT TRANSCRIPTION REGULATOR RGT1-RELATED-RELATED"/>
    <property type="match status" value="1"/>
</dbReference>
<evidence type="ECO:0000313" key="4">
    <source>
        <dbReference type="EMBL" id="PIA14969.1"/>
    </source>
</evidence>
<dbReference type="PROSITE" id="PS50048">
    <property type="entry name" value="ZN2_CY6_FUNGAL_2"/>
    <property type="match status" value="1"/>
</dbReference>
<feature type="domain" description="Zn(2)-C6 fungal-type" evidence="3">
    <location>
        <begin position="35"/>
        <end position="65"/>
    </location>
</feature>
<dbReference type="GO" id="GO:0000981">
    <property type="term" value="F:DNA-binding transcription factor activity, RNA polymerase II-specific"/>
    <property type="evidence" value="ECO:0007669"/>
    <property type="project" value="InterPro"/>
</dbReference>
<dbReference type="Gene3D" id="4.10.240.10">
    <property type="entry name" value="Zn(2)-C6 fungal-type DNA-binding domain"/>
    <property type="match status" value="1"/>
</dbReference>
<dbReference type="EMBL" id="KZ303511">
    <property type="protein sequence ID" value="PIA14969.1"/>
    <property type="molecule type" value="Genomic_DNA"/>
</dbReference>
<feature type="region of interest" description="Disordered" evidence="2">
    <location>
        <begin position="162"/>
        <end position="182"/>
    </location>
</feature>
<dbReference type="Proteomes" id="UP000242474">
    <property type="component" value="Unassembled WGS sequence"/>
</dbReference>
<feature type="compositionally biased region" description="Basic residues" evidence="2">
    <location>
        <begin position="74"/>
        <end position="93"/>
    </location>
</feature>
<sequence>MSTPGSEASASPQMTMVSGIDEHKHLSEEVQLLRSCESCRRKKRKCSGDRPVCTRCKAQGECCSYRPTARFLKPRHTQNSSVHRKSPQRKKRASIPNTSAQHHQFFDHHATADGRPRAMSVVAAALKNAQRQAAAAAAASPPVSTLAPADLMLSSPLSIATGGHSPSTVSAPDLSDITDSPNRLGMASGGGLAYMSAPTPASAIAFPASENKSTAGTASPQMLLGSDMSLVTQQQQHMYPQNLAAAMVTSHQPLALCDAVDYNSLLVNAITQQQAAALMAAASPVSGVITPDTVQRQHLSHTTTNVAPAAIYSPPLSTTTSLHSAMSTSSPLADAAHPHSNVAPYQFCAQPQFGFSMWPSLPADPVLTTTSGTAPAMAAMACSPQNFFTAAGTSDGLAMAANSMTTLDAILPQSKNLFSEWFVQ</sequence>
<organism evidence="4 5">
    <name type="scientific">Coemansia reversa (strain ATCC 12441 / NRRL 1564)</name>
    <dbReference type="NCBI Taxonomy" id="763665"/>
    <lineage>
        <taxon>Eukaryota</taxon>
        <taxon>Fungi</taxon>
        <taxon>Fungi incertae sedis</taxon>
        <taxon>Zoopagomycota</taxon>
        <taxon>Kickxellomycotina</taxon>
        <taxon>Kickxellomycetes</taxon>
        <taxon>Kickxellales</taxon>
        <taxon>Kickxellaceae</taxon>
        <taxon>Coemansia</taxon>
    </lineage>
</organism>
<gene>
    <name evidence="4" type="ORF">COEREDRAFT_93606</name>
</gene>
<dbReference type="InterPro" id="IPR001138">
    <property type="entry name" value="Zn2Cys6_DnaBD"/>
</dbReference>
<evidence type="ECO:0000313" key="5">
    <source>
        <dbReference type="Proteomes" id="UP000242474"/>
    </source>
</evidence>
<dbReference type="Pfam" id="PF00172">
    <property type="entry name" value="Zn_clus"/>
    <property type="match status" value="1"/>
</dbReference>
<evidence type="ECO:0000256" key="1">
    <source>
        <dbReference type="ARBA" id="ARBA00023242"/>
    </source>
</evidence>
<dbReference type="GO" id="GO:0008270">
    <property type="term" value="F:zinc ion binding"/>
    <property type="evidence" value="ECO:0007669"/>
    <property type="project" value="InterPro"/>
</dbReference>
<keyword evidence="5" id="KW-1185">Reference proteome</keyword>
<reference evidence="4 5" key="1">
    <citation type="journal article" date="2015" name="Genome Biol. Evol.">
        <title>Phylogenomic analyses indicate that early fungi evolved digesting cell walls of algal ancestors of land plants.</title>
        <authorList>
            <person name="Chang Y."/>
            <person name="Wang S."/>
            <person name="Sekimoto S."/>
            <person name="Aerts A.L."/>
            <person name="Choi C."/>
            <person name="Clum A."/>
            <person name="LaButti K.M."/>
            <person name="Lindquist E.A."/>
            <person name="Yee Ngan C."/>
            <person name="Ohm R.A."/>
            <person name="Salamov A.A."/>
            <person name="Grigoriev I.V."/>
            <person name="Spatafora J.W."/>
            <person name="Berbee M.L."/>
        </authorList>
    </citation>
    <scope>NUCLEOTIDE SEQUENCE [LARGE SCALE GENOMIC DNA]</scope>
    <source>
        <strain evidence="4 5">NRRL 1564</strain>
    </source>
</reference>
<dbReference type="AlphaFoldDB" id="A0A2G5B7I9"/>
<dbReference type="InterPro" id="IPR050797">
    <property type="entry name" value="Carb_Metab_Trans_Reg"/>
</dbReference>
<protein>
    <recommendedName>
        <fullName evidence="3">Zn(2)-C6 fungal-type domain-containing protein</fullName>
    </recommendedName>
</protein>
<accession>A0A2G5B7I9</accession>
<dbReference type="PROSITE" id="PS00463">
    <property type="entry name" value="ZN2_CY6_FUNGAL_1"/>
    <property type="match status" value="1"/>
</dbReference>
<dbReference type="CDD" id="cd00067">
    <property type="entry name" value="GAL4"/>
    <property type="match status" value="1"/>
</dbReference>
<dbReference type="SUPFAM" id="SSF57701">
    <property type="entry name" value="Zn2/Cys6 DNA-binding domain"/>
    <property type="match status" value="1"/>
</dbReference>
<name>A0A2G5B7I9_COERN</name>
<feature type="region of interest" description="Disordered" evidence="2">
    <location>
        <begin position="74"/>
        <end position="99"/>
    </location>
</feature>
<proteinExistence type="predicted"/>
<keyword evidence="1" id="KW-0539">Nucleus</keyword>
<dbReference type="SMART" id="SM00066">
    <property type="entry name" value="GAL4"/>
    <property type="match status" value="1"/>
</dbReference>
<dbReference type="OrthoDB" id="2123952at2759"/>
<evidence type="ECO:0000259" key="3">
    <source>
        <dbReference type="PROSITE" id="PS50048"/>
    </source>
</evidence>
<evidence type="ECO:0000256" key="2">
    <source>
        <dbReference type="SAM" id="MobiDB-lite"/>
    </source>
</evidence>
<dbReference type="InterPro" id="IPR036864">
    <property type="entry name" value="Zn2-C6_fun-type_DNA-bd_sf"/>
</dbReference>